<protein>
    <recommendedName>
        <fullName evidence="2">Phospholipid scramblase</fullName>
    </recommendedName>
</protein>
<comment type="similarity">
    <text evidence="1 2">Belongs to the phospholipid scramblase family.</text>
</comment>
<dbReference type="OrthoDB" id="444338at2759"/>
<dbReference type="PANTHER" id="PTHR23248">
    <property type="entry name" value="PHOSPHOLIPID SCRAMBLASE-RELATED"/>
    <property type="match status" value="1"/>
</dbReference>
<keyword evidence="2" id="KW-0812">Transmembrane</keyword>
<dbReference type="AlphaFoldDB" id="A0A8S1DI74"/>
<gene>
    <name evidence="4" type="ORF">CLODIP_2_CD01364</name>
</gene>
<keyword evidence="2" id="KW-0106">Calcium</keyword>
<evidence type="ECO:0000313" key="4">
    <source>
        <dbReference type="EMBL" id="CAB3377543.1"/>
    </source>
</evidence>
<organism evidence="4 5">
    <name type="scientific">Cloeon dipterum</name>
    <dbReference type="NCBI Taxonomy" id="197152"/>
    <lineage>
        <taxon>Eukaryota</taxon>
        <taxon>Metazoa</taxon>
        <taxon>Ecdysozoa</taxon>
        <taxon>Arthropoda</taxon>
        <taxon>Hexapoda</taxon>
        <taxon>Insecta</taxon>
        <taxon>Pterygota</taxon>
        <taxon>Palaeoptera</taxon>
        <taxon>Ephemeroptera</taxon>
        <taxon>Pisciforma</taxon>
        <taxon>Baetidae</taxon>
        <taxon>Cloeon</taxon>
    </lineage>
</organism>
<feature type="transmembrane region" description="Helical" evidence="2">
    <location>
        <begin position="280"/>
        <end position="297"/>
    </location>
</feature>
<name>A0A8S1DI74_9INSE</name>
<keyword evidence="2" id="KW-1133">Transmembrane helix</keyword>
<comment type="cofactor">
    <cofactor evidence="2">
        <name>Ca(2+)</name>
        <dbReference type="ChEBI" id="CHEBI:29108"/>
    </cofactor>
</comment>
<keyword evidence="2" id="KW-0564">Palmitate</keyword>
<comment type="caution">
    <text evidence="4">The sequence shown here is derived from an EMBL/GenBank/DDBJ whole genome shotgun (WGS) entry which is preliminary data.</text>
</comment>
<reference evidence="4 5" key="1">
    <citation type="submission" date="2020-04" db="EMBL/GenBank/DDBJ databases">
        <authorList>
            <person name="Alioto T."/>
            <person name="Alioto T."/>
            <person name="Gomez Garrido J."/>
        </authorList>
    </citation>
    <scope>NUCLEOTIDE SEQUENCE [LARGE SCALE GENOMIC DNA]</scope>
</reference>
<evidence type="ECO:0000256" key="2">
    <source>
        <dbReference type="RuleBase" id="RU363116"/>
    </source>
</evidence>
<dbReference type="PANTHER" id="PTHR23248:SF4">
    <property type="entry name" value="PHOSPHOLIPID SCRAMBLASE"/>
    <property type="match status" value="1"/>
</dbReference>
<dbReference type="GO" id="GO:0005886">
    <property type="term" value="C:plasma membrane"/>
    <property type="evidence" value="ECO:0007669"/>
    <property type="project" value="TreeGrafter"/>
</dbReference>
<sequence>MPLPEFSGNISDLGYEERAFSVNDLTPPPSEADLVRERNAEMSGPPITLQPRRNSSVSGDDTSEGHSRSTGVATIEGNAWSMSNISRYVPMQGLDFLLPVDYVFIQQTIELLDLLSSVETENRYLVKTRSGETIFVAAEQSSQSQRQCCGASRAFNMRLFDLNRREALSFQRFLGTSLCCFPCCLQRLDIFVPGGRIVGRVQQEWTMMIPEFFIQDLNGQVVYRLQGPNVCGCFMFRDSDFKIMTKDGYTQVGTISHGWDDFLHAYTLSITFPPNATVELKAVLIGAAFLLQYLYFLRSKTKSWMRFCRVRC</sequence>
<feature type="compositionally biased region" description="Polar residues" evidence="3">
    <location>
        <begin position="51"/>
        <end position="60"/>
    </location>
</feature>
<evidence type="ECO:0000313" key="5">
    <source>
        <dbReference type="Proteomes" id="UP000494165"/>
    </source>
</evidence>
<dbReference type="GO" id="GO:0017128">
    <property type="term" value="F:phospholipid scramblase activity"/>
    <property type="evidence" value="ECO:0007669"/>
    <property type="project" value="InterPro"/>
</dbReference>
<keyword evidence="2" id="KW-0449">Lipoprotein</keyword>
<dbReference type="Pfam" id="PF03803">
    <property type="entry name" value="Scramblase"/>
    <property type="match status" value="1"/>
</dbReference>
<dbReference type="EMBL" id="CADEPI010000147">
    <property type="protein sequence ID" value="CAB3377543.1"/>
    <property type="molecule type" value="Genomic_DNA"/>
</dbReference>
<keyword evidence="5" id="KW-1185">Reference proteome</keyword>
<dbReference type="InterPro" id="IPR005552">
    <property type="entry name" value="Scramblase"/>
</dbReference>
<keyword evidence="2" id="KW-0472">Membrane</keyword>
<dbReference type="Proteomes" id="UP000494165">
    <property type="component" value="Unassembled WGS sequence"/>
</dbReference>
<accession>A0A8S1DI74</accession>
<evidence type="ECO:0000256" key="3">
    <source>
        <dbReference type="SAM" id="MobiDB-lite"/>
    </source>
</evidence>
<evidence type="ECO:0000256" key="1">
    <source>
        <dbReference type="ARBA" id="ARBA00005350"/>
    </source>
</evidence>
<feature type="region of interest" description="Disordered" evidence="3">
    <location>
        <begin position="20"/>
        <end position="70"/>
    </location>
</feature>
<comment type="function">
    <text evidence="2">May mediate accelerated ATP-independent bidirectional transbilayer migration of phospholipids upon binding calcium ions that results in a loss of phospholipid asymmetry in the plasma membrane.</text>
</comment>
<proteinExistence type="inferred from homology"/>